<evidence type="ECO:0000313" key="1">
    <source>
        <dbReference type="EMBL" id="KAA6395573.1"/>
    </source>
</evidence>
<reference evidence="1 2" key="1">
    <citation type="submission" date="2019-03" db="EMBL/GenBank/DDBJ databases">
        <title>Single cell metagenomics reveals metabolic interactions within the superorganism composed of flagellate Streblomastix strix and complex community of Bacteroidetes bacteria on its surface.</title>
        <authorList>
            <person name="Treitli S.C."/>
            <person name="Kolisko M."/>
            <person name="Husnik F."/>
            <person name="Keeling P."/>
            <person name="Hampl V."/>
        </authorList>
    </citation>
    <scope>NUCLEOTIDE SEQUENCE [LARGE SCALE GENOMIC DNA]</scope>
    <source>
        <strain evidence="1">ST1C</strain>
    </source>
</reference>
<dbReference type="EMBL" id="SNRW01001648">
    <property type="protein sequence ID" value="KAA6395573.1"/>
    <property type="molecule type" value="Genomic_DNA"/>
</dbReference>
<evidence type="ECO:0008006" key="3">
    <source>
        <dbReference type="Google" id="ProtNLM"/>
    </source>
</evidence>
<gene>
    <name evidence="1" type="ORF">EZS28_008898</name>
</gene>
<dbReference type="AlphaFoldDB" id="A0A5J4WL71"/>
<sequence>MEAIFLGLFRYVQIFKELQIKAIFIISDNSAAVQDLAKQRAGQKLAAEVKKIIKLYQQLKIQTQTQYIPGISNKITDALSRLSTFGENSVKKVIFIALCQA</sequence>
<dbReference type="Proteomes" id="UP000324800">
    <property type="component" value="Unassembled WGS sequence"/>
</dbReference>
<organism evidence="1 2">
    <name type="scientific">Streblomastix strix</name>
    <dbReference type="NCBI Taxonomy" id="222440"/>
    <lineage>
        <taxon>Eukaryota</taxon>
        <taxon>Metamonada</taxon>
        <taxon>Preaxostyla</taxon>
        <taxon>Oxymonadida</taxon>
        <taxon>Streblomastigidae</taxon>
        <taxon>Streblomastix</taxon>
    </lineage>
</organism>
<comment type="caution">
    <text evidence="1">The sequence shown here is derived from an EMBL/GenBank/DDBJ whole genome shotgun (WGS) entry which is preliminary data.</text>
</comment>
<evidence type="ECO:0000313" key="2">
    <source>
        <dbReference type="Proteomes" id="UP000324800"/>
    </source>
</evidence>
<proteinExistence type="predicted"/>
<protein>
    <recommendedName>
        <fullName evidence="3">RNase H type-1 domain-containing protein</fullName>
    </recommendedName>
</protein>
<name>A0A5J4WL71_9EUKA</name>
<accession>A0A5J4WL71</accession>